<dbReference type="Proteomes" id="UP000295515">
    <property type="component" value="Unassembled WGS sequence"/>
</dbReference>
<name>A0A4V2W3R4_9FIRM</name>
<reference evidence="1 2" key="1">
    <citation type="submission" date="2019-03" db="EMBL/GenBank/DDBJ databases">
        <title>Genomic Encyclopedia of Type Strains, Phase IV (KMG-IV): sequencing the most valuable type-strain genomes for metagenomic binning, comparative biology and taxonomic classification.</title>
        <authorList>
            <person name="Goeker M."/>
        </authorList>
    </citation>
    <scope>NUCLEOTIDE SEQUENCE [LARGE SCALE GENOMIC DNA]</scope>
    <source>
        <strain evidence="1 2">DSM 29487</strain>
    </source>
</reference>
<keyword evidence="2" id="KW-1185">Reference proteome</keyword>
<proteinExistence type="predicted"/>
<gene>
    <name evidence="1" type="ORF">EDD60_12537</name>
</gene>
<evidence type="ECO:0000313" key="1">
    <source>
        <dbReference type="EMBL" id="TCV92949.1"/>
    </source>
</evidence>
<protein>
    <submittedName>
        <fullName evidence="1">Uncharacterized protein</fullName>
    </submittedName>
</protein>
<sequence length="239" mass="28529">MSHYVIENKLTNLIPIVNPGLKGKQGIEAALLYRILPCKEIDSSDLVKEAYQLYYDEPIPAYSDTILNAFIPFRDFCVSKLLLLSRDDRTYYPLKNGTYRNDLNELIYLYLDDIFYGYEDLRHLFDRYFDLMYSFSNFMPVPAFFNGTKTRKGKGDWRLNKDYPSMYLKNLNDENSQICNRIENKQWLDENMEKYKVKAMYSLQPPYDIKEYYGNNDDKLDMLKEFIMQAIKLIENRLK</sequence>
<dbReference type="EMBL" id="SMCQ01000025">
    <property type="protein sequence ID" value="TCV92949.1"/>
    <property type="molecule type" value="Genomic_DNA"/>
</dbReference>
<dbReference type="RefSeq" id="WP_066443436.1">
    <property type="nucleotide sequence ID" value="NZ_JANKBF010000001.1"/>
</dbReference>
<dbReference type="GeneID" id="98916446"/>
<accession>A0A4V2W3R4</accession>
<dbReference type="AlphaFoldDB" id="A0A4V2W3R4"/>
<organism evidence="1 2">
    <name type="scientific">Longibaculum muris</name>
    <dbReference type="NCBI Taxonomy" id="1796628"/>
    <lineage>
        <taxon>Bacteria</taxon>
        <taxon>Bacillati</taxon>
        <taxon>Bacillota</taxon>
        <taxon>Erysipelotrichia</taxon>
        <taxon>Erysipelotrichales</taxon>
        <taxon>Coprobacillaceae</taxon>
        <taxon>Longibaculum</taxon>
    </lineage>
</organism>
<comment type="caution">
    <text evidence="1">The sequence shown here is derived from an EMBL/GenBank/DDBJ whole genome shotgun (WGS) entry which is preliminary data.</text>
</comment>
<evidence type="ECO:0000313" key="2">
    <source>
        <dbReference type="Proteomes" id="UP000295515"/>
    </source>
</evidence>